<dbReference type="RefSeq" id="WP_087916620.1">
    <property type="nucleotide sequence ID" value="NZ_CP021780.1"/>
</dbReference>
<dbReference type="KEGG" id="pdh:B9T62_18620"/>
<reference evidence="1 2" key="1">
    <citation type="submission" date="2017-06" db="EMBL/GenBank/DDBJ databases">
        <title>Complete genome sequence of Paenibacillus donghaensis KCTC 13049T isolated from East Sea sediment, South Korea.</title>
        <authorList>
            <person name="Jung B.K."/>
            <person name="Hong S.-J."/>
            <person name="Shin J.-H."/>
        </authorList>
    </citation>
    <scope>NUCLEOTIDE SEQUENCE [LARGE SCALE GENOMIC DNA]</scope>
    <source>
        <strain evidence="1 2">KCTC 13049</strain>
    </source>
</reference>
<keyword evidence="2" id="KW-1185">Reference proteome</keyword>
<organism evidence="1 2">
    <name type="scientific">Paenibacillus donghaensis</name>
    <dbReference type="NCBI Taxonomy" id="414771"/>
    <lineage>
        <taxon>Bacteria</taxon>
        <taxon>Bacillati</taxon>
        <taxon>Bacillota</taxon>
        <taxon>Bacilli</taxon>
        <taxon>Bacillales</taxon>
        <taxon>Paenibacillaceae</taxon>
        <taxon>Paenibacillus</taxon>
    </lineage>
</organism>
<proteinExistence type="predicted"/>
<accession>A0A2Z2KN67</accession>
<name>A0A2Z2KN67_9BACL</name>
<dbReference type="Proteomes" id="UP000249890">
    <property type="component" value="Chromosome"/>
</dbReference>
<dbReference type="OrthoDB" id="2680685at2"/>
<evidence type="ECO:0000313" key="1">
    <source>
        <dbReference type="EMBL" id="ASA22622.1"/>
    </source>
</evidence>
<evidence type="ECO:0000313" key="2">
    <source>
        <dbReference type="Proteomes" id="UP000249890"/>
    </source>
</evidence>
<dbReference type="AlphaFoldDB" id="A0A2Z2KN67"/>
<sequence>MGVWGEMLYLVSTKTLKTKALELRDEIAIKSKRKLEKELKEILEEIEYQEGRLQYANRPYSFPSARLPVPNMKKIEHNLNCDCGCWLKIFI</sequence>
<protein>
    <submittedName>
        <fullName evidence="1">Uncharacterized protein</fullName>
    </submittedName>
</protein>
<gene>
    <name evidence="1" type="ORF">B9T62_18620</name>
</gene>
<dbReference type="EMBL" id="CP021780">
    <property type="protein sequence ID" value="ASA22622.1"/>
    <property type="molecule type" value="Genomic_DNA"/>
</dbReference>